<evidence type="ECO:0000256" key="3">
    <source>
        <dbReference type="SAM" id="MobiDB-lite"/>
    </source>
</evidence>
<gene>
    <name evidence="5" type="ORF">M407DRAFT_31007</name>
</gene>
<keyword evidence="2" id="KW-0067">ATP-binding</keyword>
<dbReference type="PANTHER" id="PTHR27001">
    <property type="entry name" value="OS01G0253100 PROTEIN"/>
    <property type="match status" value="1"/>
</dbReference>
<feature type="region of interest" description="Disordered" evidence="3">
    <location>
        <begin position="72"/>
        <end position="142"/>
    </location>
</feature>
<dbReference type="HOGENOM" id="CLU_000288_7_37_1"/>
<dbReference type="SUPFAM" id="SSF56112">
    <property type="entry name" value="Protein kinase-like (PK-like)"/>
    <property type="match status" value="1"/>
</dbReference>
<protein>
    <recommendedName>
        <fullName evidence="4">Protein kinase domain-containing protein</fullName>
    </recommendedName>
</protein>
<evidence type="ECO:0000259" key="4">
    <source>
        <dbReference type="PROSITE" id="PS50011"/>
    </source>
</evidence>
<evidence type="ECO:0000313" key="5">
    <source>
        <dbReference type="EMBL" id="KIO19368.1"/>
    </source>
</evidence>
<dbReference type="Proteomes" id="UP000054248">
    <property type="component" value="Unassembled WGS sequence"/>
</dbReference>
<feature type="domain" description="Protein kinase" evidence="4">
    <location>
        <begin position="51"/>
        <end position="253"/>
    </location>
</feature>
<keyword evidence="1" id="KW-0547">Nucleotide-binding</keyword>
<dbReference type="PROSITE" id="PS50011">
    <property type="entry name" value="PROTEIN_KINASE_DOM"/>
    <property type="match status" value="1"/>
</dbReference>
<dbReference type="GO" id="GO:0005886">
    <property type="term" value="C:plasma membrane"/>
    <property type="evidence" value="ECO:0007669"/>
    <property type="project" value="TreeGrafter"/>
</dbReference>
<evidence type="ECO:0000256" key="1">
    <source>
        <dbReference type="ARBA" id="ARBA00022741"/>
    </source>
</evidence>
<dbReference type="Pfam" id="PF00069">
    <property type="entry name" value="Pkinase"/>
    <property type="match status" value="1"/>
</dbReference>
<dbReference type="GO" id="GO:0004672">
    <property type="term" value="F:protein kinase activity"/>
    <property type="evidence" value="ECO:0007669"/>
    <property type="project" value="InterPro"/>
</dbReference>
<reference evidence="5 6" key="1">
    <citation type="submission" date="2014-04" db="EMBL/GenBank/DDBJ databases">
        <authorList>
            <consortium name="DOE Joint Genome Institute"/>
            <person name="Kuo A."/>
            <person name="Girlanda M."/>
            <person name="Perotto S."/>
            <person name="Kohler A."/>
            <person name="Nagy L.G."/>
            <person name="Floudas D."/>
            <person name="Copeland A."/>
            <person name="Barry K.W."/>
            <person name="Cichocki N."/>
            <person name="Veneault-Fourrey C."/>
            <person name="LaButti K."/>
            <person name="Lindquist E.A."/>
            <person name="Lipzen A."/>
            <person name="Lundell T."/>
            <person name="Morin E."/>
            <person name="Murat C."/>
            <person name="Sun H."/>
            <person name="Tunlid A."/>
            <person name="Henrissat B."/>
            <person name="Grigoriev I.V."/>
            <person name="Hibbett D.S."/>
            <person name="Martin F."/>
            <person name="Nordberg H.P."/>
            <person name="Cantor M.N."/>
            <person name="Hua S.X."/>
        </authorList>
    </citation>
    <scope>NUCLEOTIDE SEQUENCE [LARGE SCALE GENOMIC DNA]</scope>
    <source>
        <strain evidence="5 6">MUT 4182</strain>
    </source>
</reference>
<dbReference type="OrthoDB" id="346907at2759"/>
<accession>A0A0C3KD78</accession>
<dbReference type="EMBL" id="KN823226">
    <property type="protein sequence ID" value="KIO19368.1"/>
    <property type="molecule type" value="Genomic_DNA"/>
</dbReference>
<dbReference type="STRING" id="1051891.A0A0C3KD78"/>
<feature type="compositionally biased region" description="Basic and acidic residues" evidence="3">
    <location>
        <begin position="110"/>
        <end position="119"/>
    </location>
</feature>
<dbReference type="InterPro" id="IPR000719">
    <property type="entry name" value="Prot_kinase_dom"/>
</dbReference>
<dbReference type="PANTHER" id="PTHR27001:SF931">
    <property type="entry name" value="OS11G0664100 PROTEIN"/>
    <property type="match status" value="1"/>
</dbReference>
<reference evidence="6" key="2">
    <citation type="submission" date="2015-01" db="EMBL/GenBank/DDBJ databases">
        <title>Evolutionary Origins and Diversification of the Mycorrhizal Mutualists.</title>
        <authorList>
            <consortium name="DOE Joint Genome Institute"/>
            <consortium name="Mycorrhizal Genomics Consortium"/>
            <person name="Kohler A."/>
            <person name="Kuo A."/>
            <person name="Nagy L.G."/>
            <person name="Floudas D."/>
            <person name="Copeland A."/>
            <person name="Barry K.W."/>
            <person name="Cichocki N."/>
            <person name="Veneault-Fourrey C."/>
            <person name="LaButti K."/>
            <person name="Lindquist E.A."/>
            <person name="Lipzen A."/>
            <person name="Lundell T."/>
            <person name="Morin E."/>
            <person name="Murat C."/>
            <person name="Riley R."/>
            <person name="Ohm R."/>
            <person name="Sun H."/>
            <person name="Tunlid A."/>
            <person name="Henrissat B."/>
            <person name="Grigoriev I.V."/>
            <person name="Hibbett D.S."/>
            <person name="Martin F."/>
        </authorList>
    </citation>
    <scope>NUCLEOTIDE SEQUENCE [LARGE SCALE GENOMIC DNA]</scope>
    <source>
        <strain evidence="6">MUT 4182</strain>
    </source>
</reference>
<name>A0A0C3KD78_9AGAM</name>
<feature type="compositionally biased region" description="Basic and acidic residues" evidence="3">
    <location>
        <begin position="82"/>
        <end position="95"/>
    </location>
</feature>
<dbReference type="Gene3D" id="1.10.510.10">
    <property type="entry name" value="Transferase(Phosphotransferase) domain 1"/>
    <property type="match status" value="1"/>
</dbReference>
<dbReference type="GO" id="GO:0005524">
    <property type="term" value="F:ATP binding"/>
    <property type="evidence" value="ECO:0007669"/>
    <property type="project" value="UniProtKB-KW"/>
</dbReference>
<dbReference type="InterPro" id="IPR011009">
    <property type="entry name" value="Kinase-like_dom_sf"/>
</dbReference>
<feature type="region of interest" description="Disordered" evidence="3">
    <location>
        <begin position="1"/>
        <end position="32"/>
    </location>
</feature>
<evidence type="ECO:0000256" key="2">
    <source>
        <dbReference type="ARBA" id="ARBA00022840"/>
    </source>
</evidence>
<dbReference type="AlphaFoldDB" id="A0A0C3KD78"/>
<keyword evidence="6" id="KW-1185">Reference proteome</keyword>
<organism evidence="5 6">
    <name type="scientific">Tulasnella calospora MUT 4182</name>
    <dbReference type="NCBI Taxonomy" id="1051891"/>
    <lineage>
        <taxon>Eukaryota</taxon>
        <taxon>Fungi</taxon>
        <taxon>Dikarya</taxon>
        <taxon>Basidiomycota</taxon>
        <taxon>Agaricomycotina</taxon>
        <taxon>Agaricomycetes</taxon>
        <taxon>Cantharellales</taxon>
        <taxon>Tulasnellaceae</taxon>
        <taxon>Tulasnella</taxon>
    </lineage>
</organism>
<sequence length="253" mass="28393">MQHNRDHGSAADPSQGSGQGNSSSVLPHSSKLRTKLEKLAQWRIDPSLIDFPENAREFRGGYATVSEAFLASPSSAQGAGNESEHTMDRRPDSDARNLQSQSKPQEPEDDQRGENERSSSDITDGENDREKDEQDSGRQTCKPKQIVAVKKLKIERDTDLERVLGLALRESEFLVKLSHPNIVKLEGFVEDPSAQKVWLIFPWEEYGNLRDYLASGEWEVPERISLINDVTLGLEYLHSREPPVYHGDLKSVG</sequence>
<feature type="compositionally biased region" description="Basic and acidic residues" evidence="3">
    <location>
        <begin position="126"/>
        <end position="136"/>
    </location>
</feature>
<evidence type="ECO:0000313" key="6">
    <source>
        <dbReference type="Proteomes" id="UP000054248"/>
    </source>
</evidence>
<proteinExistence type="predicted"/>
<feature type="compositionally biased region" description="Low complexity" evidence="3">
    <location>
        <begin position="14"/>
        <end position="24"/>
    </location>
</feature>